<dbReference type="GO" id="GO:0008422">
    <property type="term" value="F:beta-glucosidase activity"/>
    <property type="evidence" value="ECO:0007669"/>
    <property type="project" value="TreeGrafter"/>
</dbReference>
<keyword evidence="1" id="KW-0326">Glycosidase</keyword>
<comment type="caution">
    <text evidence="3">The sequence shown here is derived from an EMBL/GenBank/DDBJ whole genome shotgun (WGS) entry which is preliminary data.</text>
</comment>
<evidence type="ECO:0000256" key="1">
    <source>
        <dbReference type="ARBA" id="ARBA00023295"/>
    </source>
</evidence>
<dbReference type="PANTHER" id="PTHR10353">
    <property type="entry name" value="GLYCOSYL HYDROLASE"/>
    <property type="match status" value="1"/>
</dbReference>
<dbReference type="Gene3D" id="3.20.20.80">
    <property type="entry name" value="Glycosidases"/>
    <property type="match status" value="1"/>
</dbReference>
<reference evidence="3" key="2">
    <citation type="submission" date="2021-09" db="EMBL/GenBank/DDBJ databases">
        <authorList>
            <person name="Gilroy R."/>
        </authorList>
    </citation>
    <scope>NUCLEOTIDE SEQUENCE</scope>
    <source>
        <strain evidence="3">ChiGjej2B2-7701</strain>
    </source>
</reference>
<name>A0A921INU4_9ACTN</name>
<dbReference type="SUPFAM" id="SSF51445">
    <property type="entry name" value="(Trans)glycosidases"/>
    <property type="match status" value="1"/>
</dbReference>
<comment type="similarity">
    <text evidence="2">Belongs to the glycosyl hydrolase 1 family.</text>
</comment>
<proteinExistence type="inferred from homology"/>
<dbReference type="GO" id="GO:0005829">
    <property type="term" value="C:cytosol"/>
    <property type="evidence" value="ECO:0007669"/>
    <property type="project" value="TreeGrafter"/>
</dbReference>
<evidence type="ECO:0000256" key="2">
    <source>
        <dbReference type="RuleBase" id="RU003690"/>
    </source>
</evidence>
<dbReference type="EMBL" id="DYVF01000037">
    <property type="protein sequence ID" value="HJG30785.1"/>
    <property type="molecule type" value="Genomic_DNA"/>
</dbReference>
<dbReference type="AlphaFoldDB" id="A0A921INU4"/>
<gene>
    <name evidence="3" type="ORF">K8U80_05250</name>
</gene>
<dbReference type="InterPro" id="IPR001360">
    <property type="entry name" value="Glyco_hydro_1"/>
</dbReference>
<evidence type="ECO:0000313" key="3">
    <source>
        <dbReference type="EMBL" id="HJG30785.1"/>
    </source>
</evidence>
<evidence type="ECO:0000313" key="4">
    <source>
        <dbReference type="Proteomes" id="UP000746751"/>
    </source>
</evidence>
<protein>
    <submittedName>
        <fullName evidence="3">Glycoside hydrolase family 1 protein</fullName>
    </submittedName>
</protein>
<keyword evidence="3" id="KW-0378">Hydrolase</keyword>
<organism evidence="3 4">
    <name type="scientific">Collinsella ihumii</name>
    <dbReference type="NCBI Taxonomy" id="1720204"/>
    <lineage>
        <taxon>Bacteria</taxon>
        <taxon>Bacillati</taxon>
        <taxon>Actinomycetota</taxon>
        <taxon>Coriobacteriia</taxon>
        <taxon>Coriobacteriales</taxon>
        <taxon>Coriobacteriaceae</taxon>
        <taxon>Collinsella</taxon>
    </lineage>
</organism>
<dbReference type="GO" id="GO:0016052">
    <property type="term" value="P:carbohydrate catabolic process"/>
    <property type="evidence" value="ECO:0007669"/>
    <property type="project" value="TreeGrafter"/>
</dbReference>
<dbReference type="PANTHER" id="PTHR10353:SF122">
    <property type="entry name" value="6-PHOSPHO-BETA-GLUCOSIDASE ASCB-RELATED"/>
    <property type="match status" value="1"/>
</dbReference>
<reference evidence="3" key="1">
    <citation type="journal article" date="2021" name="PeerJ">
        <title>Extensive microbial diversity within the chicken gut microbiome revealed by metagenomics and culture.</title>
        <authorList>
            <person name="Gilroy R."/>
            <person name="Ravi A."/>
            <person name="Getino M."/>
            <person name="Pursley I."/>
            <person name="Horton D.L."/>
            <person name="Alikhan N.F."/>
            <person name="Baker D."/>
            <person name="Gharbi K."/>
            <person name="Hall N."/>
            <person name="Watson M."/>
            <person name="Adriaenssens E.M."/>
            <person name="Foster-Nyarko E."/>
            <person name="Jarju S."/>
            <person name="Secka A."/>
            <person name="Antonio M."/>
            <person name="Oren A."/>
            <person name="Chaudhuri R.R."/>
            <person name="La Ragione R."/>
            <person name="Hildebrand F."/>
            <person name="Pallen M.J."/>
        </authorList>
    </citation>
    <scope>NUCLEOTIDE SEQUENCE</scope>
    <source>
        <strain evidence="3">ChiGjej2B2-7701</strain>
    </source>
</reference>
<dbReference type="Proteomes" id="UP000746751">
    <property type="component" value="Unassembled WGS sequence"/>
</dbReference>
<sequence>MAFPQGFYWGGSTAAIQCEGAWDEDGRGPSELDFCTVGDANHPRLITFIDAEGKPGTAPMFKGAPAGAKLAVLPGYYYPNHVGIDAYHRYEEDIELFAEMGFTMLRLSLNITRLFSNGDEREANPRGIAFYHRVFDKMHACGIEPLVTLAHFNDPVGLDEATGGWGDRRTIDFFVRYARAAMEAYRGKVRWWLTFNEINNELSLLNLDPHPTDEMYRKAYQRLHHQFLASARVVALAHDIDPENRVGCMVNGTPIYPLTCDPADVLAARYAWERDVFYCADVQAKGAYAPFARRLWSEHDVSLAVQPGDAETLAAGTVDFFTFSYYMSSAVTTHADEEQVNGNMTKSAKNPYLAYTEWGWAQDPSGLRYFMEVAYDRYRIPLMIVENGLGAADEVESDGSVHDSYRVAYMHDHLREVEQALADGVDCIGYLSWAPIDLISMGSGQMRKRYGMIYVDRHDDGTGTFARIKKDSFDWYRRVIATNGADLG</sequence>
<dbReference type="Pfam" id="PF00232">
    <property type="entry name" value="Glyco_hydro_1"/>
    <property type="match status" value="2"/>
</dbReference>
<accession>A0A921INU4</accession>
<dbReference type="InterPro" id="IPR017853">
    <property type="entry name" value="GH"/>
</dbReference>
<dbReference type="PRINTS" id="PR00131">
    <property type="entry name" value="GLHYDRLASE1"/>
</dbReference>